<organism evidence="3 4">
    <name type="scientific">Ruegeria meonggei</name>
    <dbReference type="NCBI Taxonomy" id="1446476"/>
    <lineage>
        <taxon>Bacteria</taxon>
        <taxon>Pseudomonadati</taxon>
        <taxon>Pseudomonadota</taxon>
        <taxon>Alphaproteobacteria</taxon>
        <taxon>Rhodobacterales</taxon>
        <taxon>Roseobacteraceae</taxon>
        <taxon>Ruegeria</taxon>
    </lineage>
</organism>
<dbReference type="InterPro" id="IPR018740">
    <property type="entry name" value="DUF2282_membr"/>
</dbReference>
<evidence type="ECO:0008006" key="5">
    <source>
        <dbReference type="Google" id="ProtNLM"/>
    </source>
</evidence>
<dbReference type="EMBL" id="FWFP01000001">
    <property type="protein sequence ID" value="SLN15355.1"/>
    <property type="molecule type" value="Genomic_DNA"/>
</dbReference>
<proteinExistence type="predicted"/>
<sequence length="100" mass="9764">MSNTAKTLVIASAVAAAVSGAATTATAQAKEKCYGVSLAGQNDCAAGPGTTCAGTSTVDYQGNAWTLVDAGTCADIDLPKSADGAARTGSLEPLDRDLPA</sequence>
<reference evidence="4" key="1">
    <citation type="submission" date="2017-03" db="EMBL/GenBank/DDBJ databases">
        <authorList>
            <person name="Rodrigo-Torres L."/>
            <person name="Arahal R.D."/>
            <person name="Lucena T."/>
        </authorList>
    </citation>
    <scope>NUCLEOTIDE SEQUENCE [LARGE SCALE GENOMIC DNA]</scope>
    <source>
        <strain evidence="4">CECT 8411</strain>
    </source>
</reference>
<dbReference type="RefSeq" id="WP_085820955.1">
    <property type="nucleotide sequence ID" value="NZ_FWFP01000001.1"/>
</dbReference>
<name>A0A1X6YAC9_9RHOB</name>
<feature type="chain" id="PRO_5012191600" description="Integral membrane protein" evidence="2">
    <location>
        <begin position="28"/>
        <end position="100"/>
    </location>
</feature>
<evidence type="ECO:0000256" key="1">
    <source>
        <dbReference type="SAM" id="MobiDB-lite"/>
    </source>
</evidence>
<evidence type="ECO:0000313" key="4">
    <source>
        <dbReference type="Proteomes" id="UP000193778"/>
    </source>
</evidence>
<feature type="region of interest" description="Disordered" evidence="1">
    <location>
        <begin position="81"/>
        <end position="100"/>
    </location>
</feature>
<keyword evidence="2" id="KW-0732">Signal</keyword>
<dbReference type="AlphaFoldDB" id="A0A1X6YAC9"/>
<protein>
    <recommendedName>
        <fullName evidence="5">Integral membrane protein</fullName>
    </recommendedName>
</protein>
<dbReference type="Proteomes" id="UP000193778">
    <property type="component" value="Unassembled WGS sequence"/>
</dbReference>
<accession>A0A1X6YAC9</accession>
<feature type="signal peptide" evidence="2">
    <location>
        <begin position="1"/>
        <end position="27"/>
    </location>
</feature>
<evidence type="ECO:0000313" key="3">
    <source>
        <dbReference type="EMBL" id="SLN15355.1"/>
    </source>
</evidence>
<dbReference type="Pfam" id="PF10048">
    <property type="entry name" value="DUF2282"/>
    <property type="match status" value="1"/>
</dbReference>
<keyword evidence="4" id="KW-1185">Reference proteome</keyword>
<gene>
    <name evidence="3" type="ORF">RUM8411_00421</name>
</gene>
<evidence type="ECO:0000256" key="2">
    <source>
        <dbReference type="SAM" id="SignalP"/>
    </source>
</evidence>
<dbReference type="OrthoDB" id="9808309at2"/>